<keyword evidence="1" id="KW-0812">Transmembrane</keyword>
<accession>A0AAW0FDE4</accession>
<evidence type="ECO:0000256" key="1">
    <source>
        <dbReference type="SAM" id="Phobius"/>
    </source>
</evidence>
<gene>
    <name evidence="2" type="ORF">QCA50_018418</name>
</gene>
<comment type="caution">
    <text evidence="2">The sequence shown here is derived from an EMBL/GenBank/DDBJ whole genome shotgun (WGS) entry which is preliminary data.</text>
</comment>
<proteinExistence type="predicted"/>
<organism evidence="2 3">
    <name type="scientific">Cerrena zonata</name>
    <dbReference type="NCBI Taxonomy" id="2478898"/>
    <lineage>
        <taxon>Eukaryota</taxon>
        <taxon>Fungi</taxon>
        <taxon>Dikarya</taxon>
        <taxon>Basidiomycota</taxon>
        <taxon>Agaricomycotina</taxon>
        <taxon>Agaricomycetes</taxon>
        <taxon>Polyporales</taxon>
        <taxon>Cerrenaceae</taxon>
        <taxon>Cerrena</taxon>
    </lineage>
</organism>
<dbReference type="AlphaFoldDB" id="A0AAW0FDE4"/>
<name>A0AAW0FDE4_9APHY</name>
<dbReference type="Proteomes" id="UP001385951">
    <property type="component" value="Unassembled WGS sequence"/>
</dbReference>
<evidence type="ECO:0000313" key="2">
    <source>
        <dbReference type="EMBL" id="KAK7678546.1"/>
    </source>
</evidence>
<feature type="transmembrane region" description="Helical" evidence="1">
    <location>
        <begin position="159"/>
        <end position="181"/>
    </location>
</feature>
<keyword evidence="1" id="KW-1133">Transmembrane helix</keyword>
<reference evidence="2 3" key="1">
    <citation type="submission" date="2022-09" db="EMBL/GenBank/DDBJ databases">
        <authorList>
            <person name="Palmer J.M."/>
        </authorList>
    </citation>
    <scope>NUCLEOTIDE SEQUENCE [LARGE SCALE GENOMIC DNA]</scope>
    <source>
        <strain evidence="2 3">DSM 7382</strain>
    </source>
</reference>
<protein>
    <recommendedName>
        <fullName evidence="4">BZIP domain-containing protein</fullName>
    </recommendedName>
</protein>
<keyword evidence="1" id="KW-0472">Membrane</keyword>
<dbReference type="EMBL" id="JASBNA010000070">
    <property type="protein sequence ID" value="KAK7678546.1"/>
    <property type="molecule type" value="Genomic_DNA"/>
</dbReference>
<sequence>MLFSLIIQAYYIALTSILSTLSYSSLTVYSHSAFDLILDIPTVAYFLTPALKSTANETIVSAAINESTNDICTWGIPGLLALRPIALSPSVINVPSRELQLYNANLFALSLIHTDSMSCAPLGKYTEDIAPTPMSSSELIPVPLSPEHQNPTLLIALRFYFMFGLFLMGWLATEMLMGIYLSQRIRVPADLDESTIHGVVDPRSSDSPAKDAQTQTLDTTRKLKRNNNAQRRANKKAKNLAEVQALVEEAYNLGRLEAQLEMSGLKQMTSSHRRMCTL</sequence>
<evidence type="ECO:0000313" key="3">
    <source>
        <dbReference type="Proteomes" id="UP001385951"/>
    </source>
</evidence>
<evidence type="ECO:0008006" key="4">
    <source>
        <dbReference type="Google" id="ProtNLM"/>
    </source>
</evidence>
<keyword evidence="3" id="KW-1185">Reference proteome</keyword>